<dbReference type="Gene3D" id="3.20.20.70">
    <property type="entry name" value="Aldolase class I"/>
    <property type="match status" value="1"/>
</dbReference>
<dbReference type="AlphaFoldDB" id="A0A2H0YRL9"/>
<dbReference type="Proteomes" id="UP000228711">
    <property type="component" value="Unassembled WGS sequence"/>
</dbReference>
<dbReference type="Pfam" id="PF04055">
    <property type="entry name" value="Radical_SAM"/>
    <property type="match status" value="1"/>
</dbReference>
<keyword evidence="1" id="KW-0949">S-adenosyl-L-methionine</keyword>
<feature type="domain" description="Radical SAM core" evidence="6">
    <location>
        <begin position="10"/>
        <end position="163"/>
    </location>
</feature>
<feature type="chain" id="PRO_5013856880" description="Radical SAM core domain-containing protein" evidence="5">
    <location>
        <begin position="33"/>
        <end position="315"/>
    </location>
</feature>
<dbReference type="PANTHER" id="PTHR11228:SF7">
    <property type="entry name" value="PQQA PEPTIDE CYCLASE"/>
    <property type="match status" value="1"/>
</dbReference>
<protein>
    <recommendedName>
        <fullName evidence="6">Radical SAM core domain-containing protein</fullName>
    </recommendedName>
</protein>
<feature type="signal peptide" evidence="5">
    <location>
        <begin position="1"/>
        <end position="32"/>
    </location>
</feature>
<dbReference type="SFLD" id="SFLDS00029">
    <property type="entry name" value="Radical_SAM"/>
    <property type="match status" value="1"/>
</dbReference>
<evidence type="ECO:0000313" key="7">
    <source>
        <dbReference type="EMBL" id="PIS41147.1"/>
    </source>
</evidence>
<keyword evidence="2" id="KW-0479">Metal-binding</keyword>
<evidence type="ECO:0000256" key="4">
    <source>
        <dbReference type="ARBA" id="ARBA00023014"/>
    </source>
</evidence>
<accession>A0A2H0YRL9</accession>
<dbReference type="InterPro" id="IPR007197">
    <property type="entry name" value="rSAM"/>
</dbReference>
<evidence type="ECO:0000256" key="5">
    <source>
        <dbReference type="SAM" id="SignalP"/>
    </source>
</evidence>
<dbReference type="SFLD" id="SFLDG01067">
    <property type="entry name" value="SPASM/twitch_domain_containing"/>
    <property type="match status" value="1"/>
</dbReference>
<keyword evidence="5" id="KW-0732">Signal</keyword>
<keyword evidence="4" id="KW-0411">Iron-sulfur</keyword>
<comment type="caution">
    <text evidence="7">The sequence shown here is derived from an EMBL/GenBank/DDBJ whole genome shotgun (WGS) entry which is preliminary data.</text>
</comment>
<proteinExistence type="predicted"/>
<dbReference type="GO" id="GO:0046872">
    <property type="term" value="F:metal ion binding"/>
    <property type="evidence" value="ECO:0007669"/>
    <property type="project" value="UniProtKB-KW"/>
</dbReference>
<dbReference type="EMBL" id="PEXV01000148">
    <property type="protein sequence ID" value="PIS41147.1"/>
    <property type="molecule type" value="Genomic_DNA"/>
</dbReference>
<reference evidence="8" key="1">
    <citation type="submission" date="2017-09" db="EMBL/GenBank/DDBJ databases">
        <title>Depth-based differentiation of microbial function through sediment-hosted aquifers and enrichment of novel symbionts in the deep terrestrial subsurface.</title>
        <authorList>
            <person name="Probst A.J."/>
            <person name="Ladd B."/>
            <person name="Jarett J.K."/>
            <person name="Geller-Mcgrath D.E."/>
            <person name="Sieber C.M.K."/>
            <person name="Emerson J.B."/>
            <person name="Anantharaman K."/>
            <person name="Thomas B.C."/>
            <person name="Malmstrom R."/>
            <person name="Stieglmeier M."/>
            <person name="Klingl A."/>
            <person name="Woyke T."/>
            <person name="Ryan C.M."/>
            <person name="Banfield J.F."/>
        </authorList>
    </citation>
    <scope>NUCLEOTIDE SEQUENCE [LARGE SCALE GENOMIC DNA]</scope>
</reference>
<dbReference type="CDD" id="cd01335">
    <property type="entry name" value="Radical_SAM"/>
    <property type="match status" value="1"/>
</dbReference>
<dbReference type="InterPro" id="IPR058240">
    <property type="entry name" value="rSAM_sf"/>
</dbReference>
<evidence type="ECO:0000259" key="6">
    <source>
        <dbReference type="Pfam" id="PF04055"/>
    </source>
</evidence>
<dbReference type="SUPFAM" id="SSF102114">
    <property type="entry name" value="Radical SAM enzymes"/>
    <property type="match status" value="1"/>
</dbReference>
<evidence type="ECO:0000256" key="2">
    <source>
        <dbReference type="ARBA" id="ARBA00022723"/>
    </source>
</evidence>
<evidence type="ECO:0000256" key="3">
    <source>
        <dbReference type="ARBA" id="ARBA00023004"/>
    </source>
</evidence>
<dbReference type="InterPro" id="IPR013785">
    <property type="entry name" value="Aldolase_TIM"/>
</dbReference>
<organism evidence="7 8">
    <name type="scientific">Candidatus Kerfeldbacteria bacterium CG08_land_8_20_14_0_20_42_7</name>
    <dbReference type="NCBI Taxonomy" id="2014245"/>
    <lineage>
        <taxon>Bacteria</taxon>
        <taxon>Candidatus Kerfeldiibacteriota</taxon>
    </lineage>
</organism>
<dbReference type="InterPro" id="IPR050377">
    <property type="entry name" value="Radical_SAM_PqqE_MftC-like"/>
</dbReference>
<dbReference type="GO" id="GO:0051536">
    <property type="term" value="F:iron-sulfur cluster binding"/>
    <property type="evidence" value="ECO:0007669"/>
    <property type="project" value="UniProtKB-KW"/>
</dbReference>
<name>A0A2H0YRL9_9BACT</name>
<gene>
    <name evidence="7" type="ORF">COT25_04655</name>
</gene>
<dbReference type="GO" id="GO:0003824">
    <property type="term" value="F:catalytic activity"/>
    <property type="evidence" value="ECO:0007669"/>
    <property type="project" value="InterPro"/>
</dbReference>
<dbReference type="PANTHER" id="PTHR11228">
    <property type="entry name" value="RADICAL SAM DOMAIN PROTEIN"/>
    <property type="match status" value="1"/>
</dbReference>
<keyword evidence="3" id="KW-0408">Iron</keyword>
<evidence type="ECO:0000313" key="8">
    <source>
        <dbReference type="Proteomes" id="UP000228711"/>
    </source>
</evidence>
<sequence length="315" mass="35485">MRSVMNVIWNLTRFCPWACRFCCMNAFYCANAAGPKSKEHLAIKCKELSFDEKLVVVRQFTETDFSVDFSGGDPLFFPEDLRVVREATKLLPKERISVSTTGIEFGMEKVELLQNVDLAKFTLDTLPETENPWRPSGFHACSLTALELCSRHGVATQAVTTLYPLTMTKDNLTRVYEKLCAIGVTSWELLRFYPVGRAFNQRHLEPSIDDYLRVMDFVRGFQGSTRIMFQHSLRMLEENESCMAGNRTLGILPDGQVVACAWALDGYAQPAHEYLSLGYVPTVHVSEIAAIAVKEATFRLGAHGYRCAHCGVRSK</sequence>
<evidence type="ECO:0000256" key="1">
    <source>
        <dbReference type="ARBA" id="ARBA00022691"/>
    </source>
</evidence>